<name>A0AAE8N2J2_9PEZI</name>
<dbReference type="InterPro" id="IPR013320">
    <property type="entry name" value="ConA-like_dom_sf"/>
</dbReference>
<dbReference type="PANTHER" id="PTHR33753">
    <property type="entry name" value="1,4-BETA-D-GLUCAN CELLOBIOHYDROLASE B"/>
    <property type="match status" value="1"/>
</dbReference>
<evidence type="ECO:0000256" key="6">
    <source>
        <dbReference type="ARBA" id="ARBA00023277"/>
    </source>
</evidence>
<keyword evidence="5 9" id="KW-0136">Cellulose degradation</keyword>
<keyword evidence="6" id="KW-0119">Carbohydrate metabolism</keyword>
<accession>A0AAE8N2J2</accession>
<organism evidence="12 13">
    <name type="scientific">Cephalotrichum gorgonifer</name>
    <dbReference type="NCBI Taxonomy" id="2041049"/>
    <lineage>
        <taxon>Eukaryota</taxon>
        <taxon>Fungi</taxon>
        <taxon>Dikarya</taxon>
        <taxon>Ascomycota</taxon>
        <taxon>Pezizomycotina</taxon>
        <taxon>Sordariomycetes</taxon>
        <taxon>Hypocreomycetidae</taxon>
        <taxon>Microascales</taxon>
        <taxon>Microascaceae</taxon>
        <taxon>Cephalotrichum</taxon>
    </lineage>
</organism>
<dbReference type="GO" id="GO:0016162">
    <property type="term" value="F:cellulose 1,4-beta-cellobiosidase activity"/>
    <property type="evidence" value="ECO:0007669"/>
    <property type="project" value="UniProtKB-EC"/>
</dbReference>
<comment type="catalytic activity">
    <reaction evidence="1">
        <text>Hydrolysis of (1-&gt;4)-beta-D-glucosidic linkages in cellulose and cellotetraose, releasing cellobiose from the non-reducing ends of the chains.</text>
        <dbReference type="EC" id="3.2.1.91"/>
    </reaction>
</comment>
<evidence type="ECO:0000256" key="1">
    <source>
        <dbReference type="ARBA" id="ARBA00001641"/>
    </source>
</evidence>
<keyword evidence="13" id="KW-1185">Reference proteome</keyword>
<evidence type="ECO:0000256" key="5">
    <source>
        <dbReference type="ARBA" id="ARBA00023001"/>
    </source>
</evidence>
<dbReference type="GO" id="GO:0030245">
    <property type="term" value="P:cellulose catabolic process"/>
    <property type="evidence" value="ECO:0007669"/>
    <property type="project" value="UniProtKB-KW"/>
</dbReference>
<evidence type="ECO:0000256" key="10">
    <source>
        <dbReference type="SAM" id="MobiDB-lite"/>
    </source>
</evidence>
<dbReference type="CDD" id="cd07999">
    <property type="entry name" value="GH7_CBH_EG"/>
    <property type="match status" value="1"/>
</dbReference>
<proteinExistence type="inferred from homology"/>
<comment type="similarity">
    <text evidence="2 9">Belongs to the glycosyl hydrolase 7 (cellulase C) family.</text>
</comment>
<reference evidence="12" key="1">
    <citation type="submission" date="2018-03" db="EMBL/GenBank/DDBJ databases">
        <authorList>
            <person name="Guldener U."/>
        </authorList>
    </citation>
    <scope>NUCLEOTIDE SEQUENCE</scope>
</reference>
<dbReference type="EMBL" id="ONZQ02000010">
    <property type="protein sequence ID" value="SPO04269.1"/>
    <property type="molecule type" value="Genomic_DNA"/>
</dbReference>
<feature type="signal peptide" evidence="11">
    <location>
        <begin position="1"/>
        <end position="17"/>
    </location>
</feature>
<dbReference type="Gene3D" id="2.70.100.10">
    <property type="entry name" value="Glycoside hydrolase, family 7, domain"/>
    <property type="match status" value="1"/>
</dbReference>
<protein>
    <recommendedName>
        <fullName evidence="9">Glucanase</fullName>
        <ecNumber evidence="9">3.2.1.-</ecNumber>
    </recommendedName>
</protein>
<evidence type="ECO:0000256" key="4">
    <source>
        <dbReference type="ARBA" id="ARBA00022801"/>
    </source>
</evidence>
<dbReference type="InterPro" id="IPR037019">
    <property type="entry name" value="Glyco_hydro_7_sf"/>
</dbReference>
<dbReference type="Proteomes" id="UP001187682">
    <property type="component" value="Unassembled WGS sequence"/>
</dbReference>
<keyword evidence="8 9" id="KW-0624">Polysaccharide degradation</keyword>
<keyword evidence="3 11" id="KW-0732">Signal</keyword>
<feature type="region of interest" description="Disordered" evidence="10">
    <location>
        <begin position="397"/>
        <end position="417"/>
    </location>
</feature>
<gene>
    <name evidence="12" type="ORF">DNG_06952</name>
</gene>
<dbReference type="Pfam" id="PF00840">
    <property type="entry name" value="Glyco_hydro_7"/>
    <property type="match status" value="1"/>
</dbReference>
<dbReference type="EC" id="3.2.1.-" evidence="9"/>
<keyword evidence="7 9" id="KW-0326">Glycosidase</keyword>
<dbReference type="PANTHER" id="PTHR33753:SF2">
    <property type="entry name" value="GLYCOSIDE HYDROLASE FAMILY 7 PROTEIN"/>
    <property type="match status" value="1"/>
</dbReference>
<evidence type="ECO:0000256" key="11">
    <source>
        <dbReference type="SAM" id="SignalP"/>
    </source>
</evidence>
<dbReference type="SUPFAM" id="SSF49899">
    <property type="entry name" value="Concanavalin A-like lectins/glucanases"/>
    <property type="match status" value="1"/>
</dbReference>
<sequence>MVTFAATLGLLASMAAAQQVGTEQTETHPKMSWSKCSGSGGSCQSVSAEVVIDSNWRWLHNVDGYDNCYDGNEWVESICSTATDCAEKCAIEGANYGTTYGASTSGDALSLGFVTEHEYGKNIGSRFYLMAGADKYQMFTLLGNEFTFDVDLSTVECGLNAALYFVAMEEDGGKSSYPSNAAGAKYGTGYCDAQCARDLKFVGGKANVEGWKPSENDANAGVGPYGACCAEIDVWESNKESFALTPHPCENNNYHVCETDNCGGTYSDDRFAGLCDANGCDYNPYRHGNHDFYGPGMTVDTNSVFTQENKMSQFFVQNGQKIEIPGSTYEGLPASADLTPEFCTATPKLFDDRNRFDEVGGWPQLNAALAIPMVLVMSIWDDHYANMLWLDSTYPPEKEGQPGAARGRCPADSGVPSEVEASIPDAKVVWSNIRFGPVGSTVDV</sequence>
<evidence type="ECO:0000256" key="8">
    <source>
        <dbReference type="ARBA" id="ARBA00023326"/>
    </source>
</evidence>
<evidence type="ECO:0000256" key="3">
    <source>
        <dbReference type="ARBA" id="ARBA00022729"/>
    </source>
</evidence>
<comment type="caution">
    <text evidence="12">The sequence shown here is derived from an EMBL/GenBank/DDBJ whole genome shotgun (WGS) entry which is preliminary data.</text>
</comment>
<evidence type="ECO:0000313" key="13">
    <source>
        <dbReference type="Proteomes" id="UP001187682"/>
    </source>
</evidence>
<dbReference type="PRINTS" id="PR00734">
    <property type="entry name" value="GLHYDRLASE7"/>
</dbReference>
<evidence type="ECO:0000256" key="2">
    <source>
        <dbReference type="ARBA" id="ARBA00006044"/>
    </source>
</evidence>
<feature type="chain" id="PRO_5042147350" description="Glucanase" evidence="11">
    <location>
        <begin position="18"/>
        <end position="444"/>
    </location>
</feature>
<dbReference type="AlphaFoldDB" id="A0AAE8N2J2"/>
<evidence type="ECO:0000313" key="12">
    <source>
        <dbReference type="EMBL" id="SPO04269.1"/>
    </source>
</evidence>
<keyword evidence="4 9" id="KW-0378">Hydrolase</keyword>
<dbReference type="InterPro" id="IPR001722">
    <property type="entry name" value="Glyco_hydro_7"/>
</dbReference>
<evidence type="ECO:0000256" key="7">
    <source>
        <dbReference type="ARBA" id="ARBA00023295"/>
    </source>
</evidence>
<evidence type="ECO:0000256" key="9">
    <source>
        <dbReference type="RuleBase" id="RU361164"/>
    </source>
</evidence>